<keyword evidence="2" id="KW-1185">Reference proteome</keyword>
<comment type="caution">
    <text evidence="1">The sequence shown here is derived from an EMBL/GenBank/DDBJ whole genome shotgun (WGS) entry which is preliminary data.</text>
</comment>
<dbReference type="Proteomes" id="UP000828390">
    <property type="component" value="Unassembled WGS sequence"/>
</dbReference>
<protein>
    <submittedName>
        <fullName evidence="1">Uncharacterized protein</fullName>
    </submittedName>
</protein>
<reference evidence="1" key="2">
    <citation type="submission" date="2020-11" db="EMBL/GenBank/DDBJ databases">
        <authorList>
            <person name="McCartney M.A."/>
            <person name="Auch B."/>
            <person name="Kono T."/>
            <person name="Mallez S."/>
            <person name="Becker A."/>
            <person name="Gohl D.M."/>
            <person name="Silverstein K.A.T."/>
            <person name="Koren S."/>
            <person name="Bechman K.B."/>
            <person name="Herman A."/>
            <person name="Abrahante J.E."/>
            <person name="Garbe J."/>
        </authorList>
    </citation>
    <scope>NUCLEOTIDE SEQUENCE</scope>
    <source>
        <strain evidence="1">Duluth1</strain>
        <tissue evidence="1">Whole animal</tissue>
    </source>
</reference>
<accession>A0A9D4KUM0</accession>
<evidence type="ECO:0000313" key="1">
    <source>
        <dbReference type="EMBL" id="KAH3846024.1"/>
    </source>
</evidence>
<reference evidence="1" key="1">
    <citation type="journal article" date="2019" name="bioRxiv">
        <title>The Genome of the Zebra Mussel, Dreissena polymorpha: A Resource for Invasive Species Research.</title>
        <authorList>
            <person name="McCartney M.A."/>
            <person name="Auch B."/>
            <person name="Kono T."/>
            <person name="Mallez S."/>
            <person name="Zhang Y."/>
            <person name="Obille A."/>
            <person name="Becker A."/>
            <person name="Abrahante J.E."/>
            <person name="Garbe J."/>
            <person name="Badalamenti J.P."/>
            <person name="Herman A."/>
            <person name="Mangelson H."/>
            <person name="Liachko I."/>
            <person name="Sullivan S."/>
            <person name="Sone E.D."/>
            <person name="Koren S."/>
            <person name="Silverstein K.A.T."/>
            <person name="Beckman K.B."/>
            <person name="Gohl D.M."/>
        </authorList>
    </citation>
    <scope>NUCLEOTIDE SEQUENCE</scope>
    <source>
        <strain evidence="1">Duluth1</strain>
        <tissue evidence="1">Whole animal</tissue>
    </source>
</reference>
<dbReference type="AlphaFoldDB" id="A0A9D4KUM0"/>
<proteinExistence type="predicted"/>
<evidence type="ECO:0000313" key="2">
    <source>
        <dbReference type="Proteomes" id="UP000828390"/>
    </source>
</evidence>
<dbReference type="EMBL" id="JAIWYP010000003">
    <property type="protein sequence ID" value="KAH3846024.1"/>
    <property type="molecule type" value="Genomic_DNA"/>
</dbReference>
<name>A0A9D4KUM0_DREPO</name>
<dbReference type="Gene3D" id="3.20.20.80">
    <property type="entry name" value="Glycosidases"/>
    <property type="match status" value="1"/>
</dbReference>
<sequence length="84" mass="8743">MVCPGTAAWTSLAGCPEAAVTTVYNAVKCAISEGALGLLVCNWSGKGHANHLPFSWPGFLIGAGLSWNSQCHFVSRHVNLTVGT</sequence>
<organism evidence="1 2">
    <name type="scientific">Dreissena polymorpha</name>
    <name type="common">Zebra mussel</name>
    <name type="synonym">Mytilus polymorpha</name>
    <dbReference type="NCBI Taxonomy" id="45954"/>
    <lineage>
        <taxon>Eukaryota</taxon>
        <taxon>Metazoa</taxon>
        <taxon>Spiralia</taxon>
        <taxon>Lophotrochozoa</taxon>
        <taxon>Mollusca</taxon>
        <taxon>Bivalvia</taxon>
        <taxon>Autobranchia</taxon>
        <taxon>Heteroconchia</taxon>
        <taxon>Euheterodonta</taxon>
        <taxon>Imparidentia</taxon>
        <taxon>Neoheterodontei</taxon>
        <taxon>Myida</taxon>
        <taxon>Dreissenoidea</taxon>
        <taxon>Dreissenidae</taxon>
        <taxon>Dreissena</taxon>
    </lineage>
</organism>
<gene>
    <name evidence="1" type="ORF">DPMN_088320</name>
</gene>